<dbReference type="SUPFAM" id="SSF46689">
    <property type="entry name" value="Homeodomain-like"/>
    <property type="match status" value="1"/>
</dbReference>
<sequence length="334" mass="38773">MEWSAYENRVAVIALHKVGKSSSEIFNLLQQLQISRMFVYRTIKRFVESGNSYDLPRKGRSSTVRTARVVKAVASRIRRNPVRSQAVMDRELNISRVSMSRVLRSNLGLRAYRRRTGHFLTPQLMQQRVLKARRLLKRFAHNHHRQILFSDEKIFTIEESFNSQNDRVYASTSQEAQDIAPRIMRGHYPASVMVWWGVSYEGATELHFCEKGVKTSAKVYQDTVLEPVVENVNHTLFQHQQWSFQQDSAPAHKARSTQEWLRSNVPDFITPSDWPSSSPDLNPLDYKLWAILESKVCRKRHPNIDSLKRSLVRAAAAFPVETIRNSIDAWPERL</sequence>
<reference evidence="2" key="1">
    <citation type="submission" date="2011-04" db="EMBL/GenBank/DDBJ databases">
        <title>maT transposons: Horizontal transfer among three Misgolas trapdoor spider species and a resident transposon for at least 130 years.</title>
        <authorList>
            <person name="Brownlie J.C."/>
        </authorList>
    </citation>
    <scope>NUCLEOTIDE SEQUENCE</scope>
</reference>
<dbReference type="PANTHER" id="PTHR46068">
    <property type="entry name" value="PROTEIN CBG27172"/>
    <property type="match status" value="1"/>
</dbReference>
<dbReference type="GO" id="GO:0003676">
    <property type="term" value="F:nucleic acid binding"/>
    <property type="evidence" value="ECO:0007669"/>
    <property type="project" value="InterPro"/>
</dbReference>
<proteinExistence type="predicted"/>
<name>G3G3K1_ARBRA</name>
<evidence type="ECO:0000313" key="2">
    <source>
        <dbReference type="EMBL" id="AEO90418.1"/>
    </source>
</evidence>
<dbReference type="GO" id="GO:0005634">
    <property type="term" value="C:nucleus"/>
    <property type="evidence" value="ECO:0007669"/>
    <property type="project" value="UniProtKB-SubCell"/>
</dbReference>
<evidence type="ECO:0000256" key="1">
    <source>
        <dbReference type="ARBA" id="ARBA00004123"/>
    </source>
</evidence>
<organism evidence="2">
    <name type="scientific">Arbanitis rapax</name>
    <name type="common">Sydney brown trapdoor spider</name>
    <name type="synonym">Misgolas rapax</name>
    <dbReference type="NCBI Taxonomy" id="196123"/>
    <lineage>
        <taxon>Eukaryota</taxon>
        <taxon>Metazoa</taxon>
        <taxon>Ecdysozoa</taxon>
        <taxon>Arthropoda</taxon>
        <taxon>Chelicerata</taxon>
        <taxon>Arachnida</taxon>
        <taxon>Araneae</taxon>
        <taxon>Mygalomorphae</taxon>
        <taxon>Avicularoidea</taxon>
        <taxon>Idiopidae</taxon>
        <taxon>Misgolas</taxon>
    </lineage>
</organism>
<dbReference type="AlphaFoldDB" id="G3G3K1"/>
<protein>
    <submittedName>
        <fullName evidence="2">Putative MhmaT1 transposase</fullName>
    </submittedName>
</protein>
<dbReference type="EMBL" id="JF779677">
    <property type="protein sequence ID" value="AEO90418.1"/>
    <property type="molecule type" value="Genomic_DNA"/>
</dbReference>
<dbReference type="PANTHER" id="PTHR46068:SF1">
    <property type="entry name" value="TRANSPOSASE IS30-LIKE HTH DOMAIN-CONTAINING PROTEIN"/>
    <property type="match status" value="1"/>
</dbReference>
<accession>G3G3K1</accession>
<dbReference type="InterPro" id="IPR036397">
    <property type="entry name" value="RNaseH_sf"/>
</dbReference>
<dbReference type="InterPro" id="IPR009057">
    <property type="entry name" value="Homeodomain-like_sf"/>
</dbReference>
<dbReference type="Gene3D" id="3.30.420.10">
    <property type="entry name" value="Ribonuclease H-like superfamily/Ribonuclease H"/>
    <property type="match status" value="1"/>
</dbReference>
<comment type="subcellular location">
    <subcellularLocation>
        <location evidence="1">Nucleus</location>
    </subcellularLocation>
</comment>